<proteinExistence type="inferred from homology"/>
<comment type="caution">
    <text evidence="8">The sequence shown here is derived from an EMBL/GenBank/DDBJ whole genome shotgun (WGS) entry which is preliminary data.</text>
</comment>
<dbReference type="GO" id="GO:0005886">
    <property type="term" value="C:plasma membrane"/>
    <property type="evidence" value="ECO:0007669"/>
    <property type="project" value="UniProtKB-SubCell"/>
</dbReference>
<dbReference type="OrthoDB" id="121744at2"/>
<keyword evidence="3" id="KW-1003">Cell membrane</keyword>
<dbReference type="Proteomes" id="UP000298458">
    <property type="component" value="Unassembled WGS sequence"/>
</dbReference>
<dbReference type="PANTHER" id="PTHR33452">
    <property type="entry name" value="OXIDOREDUCTASE CATD-RELATED"/>
    <property type="match status" value="1"/>
</dbReference>
<reference evidence="8" key="1">
    <citation type="journal article" date="2019" name="PLoS Negl. Trop. Dis.">
        <title>Revisiting the worldwide diversity of Leptospira species in the environment.</title>
        <authorList>
            <person name="Vincent A.T."/>
            <person name="Schiettekatte O."/>
            <person name="Bourhy P."/>
            <person name="Veyrier F.J."/>
            <person name="Picardeau M."/>
        </authorList>
    </citation>
    <scope>NUCLEOTIDE SEQUENCE [LARGE SCALE GENOMIC DNA]</scope>
    <source>
        <strain evidence="8">SSW15</strain>
    </source>
</reference>
<evidence type="ECO:0000256" key="4">
    <source>
        <dbReference type="ARBA" id="ARBA00022692"/>
    </source>
</evidence>
<dbReference type="PANTHER" id="PTHR33452:SF1">
    <property type="entry name" value="INNER MEMBRANE PROTEIN YPHA-RELATED"/>
    <property type="match status" value="1"/>
</dbReference>
<keyword evidence="9" id="KW-1185">Reference proteome</keyword>
<dbReference type="EMBL" id="RQET01000014">
    <property type="protein sequence ID" value="TGK06126.1"/>
    <property type="molecule type" value="Genomic_DNA"/>
</dbReference>
<evidence type="ECO:0000256" key="6">
    <source>
        <dbReference type="ARBA" id="ARBA00023136"/>
    </source>
</evidence>
<dbReference type="InterPro" id="IPR051907">
    <property type="entry name" value="DoxX-like_oxidoreductase"/>
</dbReference>
<comment type="similarity">
    <text evidence="2">Belongs to the DoxX family.</text>
</comment>
<feature type="transmembrane region" description="Helical" evidence="7">
    <location>
        <begin position="58"/>
        <end position="76"/>
    </location>
</feature>
<sequence>MIRHFFQIEDTKNSYSVILRVLVGSVFLWEGIIKFLYVNQGVGRFTKLGFPEPSFVSGTIGCLEILGGLSLAMGLFTKEFSLVFLVEMMVAMTMTKIPLLFGSSPLALPHSPPVTGIWAFLHEIRSEYSQALGSLFLFFNGPGSYSLDAIRKRVSSKQ</sequence>
<name>A0A4R9G3Q5_9LEPT</name>
<gene>
    <name evidence="8" type="ORF">EHO60_16140</name>
</gene>
<dbReference type="RefSeq" id="WP_135769256.1">
    <property type="nucleotide sequence ID" value="NZ_RQET01000014.1"/>
</dbReference>
<dbReference type="InterPro" id="IPR032808">
    <property type="entry name" value="DoxX"/>
</dbReference>
<feature type="transmembrane region" description="Helical" evidence="7">
    <location>
        <begin position="21"/>
        <end position="38"/>
    </location>
</feature>
<evidence type="ECO:0000256" key="7">
    <source>
        <dbReference type="SAM" id="Phobius"/>
    </source>
</evidence>
<evidence type="ECO:0000256" key="2">
    <source>
        <dbReference type="ARBA" id="ARBA00006679"/>
    </source>
</evidence>
<evidence type="ECO:0000313" key="8">
    <source>
        <dbReference type="EMBL" id="TGK06126.1"/>
    </source>
</evidence>
<dbReference type="Pfam" id="PF07681">
    <property type="entry name" value="DoxX"/>
    <property type="match status" value="1"/>
</dbReference>
<accession>A0A4R9G3Q5</accession>
<keyword evidence="4 7" id="KW-0812">Transmembrane</keyword>
<comment type="subcellular location">
    <subcellularLocation>
        <location evidence="1">Cell membrane</location>
        <topology evidence="1">Multi-pass membrane protein</topology>
    </subcellularLocation>
</comment>
<evidence type="ECO:0000256" key="3">
    <source>
        <dbReference type="ARBA" id="ARBA00022475"/>
    </source>
</evidence>
<keyword evidence="6 7" id="KW-0472">Membrane</keyword>
<keyword evidence="5 7" id="KW-1133">Transmembrane helix</keyword>
<evidence type="ECO:0000256" key="5">
    <source>
        <dbReference type="ARBA" id="ARBA00022989"/>
    </source>
</evidence>
<evidence type="ECO:0000256" key="1">
    <source>
        <dbReference type="ARBA" id="ARBA00004651"/>
    </source>
</evidence>
<evidence type="ECO:0000313" key="9">
    <source>
        <dbReference type="Proteomes" id="UP000298458"/>
    </source>
</evidence>
<organism evidence="8 9">
    <name type="scientific">Leptospira fletcheri</name>
    <dbReference type="NCBI Taxonomy" id="2484981"/>
    <lineage>
        <taxon>Bacteria</taxon>
        <taxon>Pseudomonadati</taxon>
        <taxon>Spirochaetota</taxon>
        <taxon>Spirochaetia</taxon>
        <taxon>Leptospirales</taxon>
        <taxon>Leptospiraceae</taxon>
        <taxon>Leptospira</taxon>
    </lineage>
</organism>
<protein>
    <submittedName>
        <fullName evidence="8">DoxX family protein</fullName>
    </submittedName>
</protein>
<dbReference type="AlphaFoldDB" id="A0A4R9G3Q5"/>
<feature type="transmembrane region" description="Helical" evidence="7">
    <location>
        <begin position="83"/>
        <end position="108"/>
    </location>
</feature>